<feature type="domain" description="C6H2-type" evidence="3">
    <location>
        <begin position="1"/>
        <end position="52"/>
    </location>
</feature>
<evidence type="ECO:0000313" key="4">
    <source>
        <dbReference type="EMBL" id="CAE4611761.1"/>
    </source>
</evidence>
<dbReference type="EMBL" id="HBNR01048929">
    <property type="protein sequence ID" value="CAE4611761.1"/>
    <property type="molecule type" value="Transcribed_RNA"/>
</dbReference>
<dbReference type="InterPro" id="IPR031615">
    <property type="entry name" value="Zfn-C6H2"/>
</dbReference>
<evidence type="ECO:0000256" key="2">
    <source>
        <dbReference type="SAM" id="MobiDB-lite"/>
    </source>
</evidence>
<evidence type="ECO:0000259" key="3">
    <source>
        <dbReference type="PROSITE" id="PS52013"/>
    </source>
</evidence>
<dbReference type="PROSITE" id="PS52013">
    <property type="entry name" value="ZF_C6H2"/>
    <property type="match status" value="1"/>
</dbReference>
<gene>
    <name evidence="4" type="ORF">AMON00008_LOCUS34179</name>
</gene>
<keyword evidence="1" id="KW-0479">Metal-binding</keyword>
<feature type="compositionally biased region" description="Low complexity" evidence="2">
    <location>
        <begin position="166"/>
        <end position="179"/>
    </location>
</feature>
<feature type="region of interest" description="Disordered" evidence="2">
    <location>
        <begin position="59"/>
        <end position="120"/>
    </location>
</feature>
<dbReference type="AlphaFoldDB" id="A0A7S4RGZ8"/>
<proteinExistence type="inferred from homology"/>
<sequence length="416" mass="41709">MACQGCGRTANARLCCPTCIEFGRTSFFCGQECFTKNWATHSQLHDLLKKKRALVEEEVGSSGASSSSVATAEGGSASSGGGGASQRPRGQDTTAAQDASSGLRGPRGPAPLPGGTSLVSNLVGNKRQAGAAHAHKKDGKDQVVNPGGASVIGGLLGRLAMTVRGPPAAAPRSQPPAAVERGERPPGRVGPAAGAPPKASHGRNMRRFAAQAALWCLAVVAITAGGISYRESLRVELATPAGQLAEAAEAVAAAAEGGAAAASDSGSGSGDVRQLRSELAALRERLERHDKMLRYIMDRYVEKPGVAPTGPGAESPGGADARAFATHEASDAAPETPDALRASPARAGDSPRKRKGGSGVDAVSVGLPVVEGDRPAVPEIPESSAAAPQAGPPTAKADIGAVAPEGSRAARASSEA</sequence>
<protein>
    <recommendedName>
        <fullName evidence="3">C6H2-type domain-containing protein</fullName>
    </recommendedName>
</protein>
<feature type="compositionally biased region" description="Low complexity" evidence="2">
    <location>
        <begin position="187"/>
        <end position="197"/>
    </location>
</feature>
<accession>A0A7S4RGZ8</accession>
<feature type="region of interest" description="Disordered" evidence="2">
    <location>
        <begin position="127"/>
        <end position="146"/>
    </location>
</feature>
<dbReference type="Pfam" id="PF15801">
    <property type="entry name" value="zf-C6H2"/>
    <property type="match status" value="1"/>
</dbReference>
<keyword evidence="1" id="KW-0862">Zinc</keyword>
<comment type="similarity">
    <text evidence="1">Belongs to the peptidase M24A family. Methionine aminopeptidase type 1 subfamily.</text>
</comment>
<feature type="region of interest" description="Disordered" evidence="2">
    <location>
        <begin position="327"/>
        <end position="416"/>
    </location>
</feature>
<keyword evidence="1" id="KW-0863">Zinc-finger</keyword>
<feature type="compositionally biased region" description="Polar residues" evidence="2">
    <location>
        <begin position="91"/>
        <end position="100"/>
    </location>
</feature>
<feature type="compositionally biased region" description="Low complexity" evidence="2">
    <location>
        <begin position="60"/>
        <end position="76"/>
    </location>
</feature>
<reference evidence="4" key="1">
    <citation type="submission" date="2021-01" db="EMBL/GenBank/DDBJ databases">
        <authorList>
            <person name="Corre E."/>
            <person name="Pelletier E."/>
            <person name="Niang G."/>
            <person name="Scheremetjew M."/>
            <person name="Finn R."/>
            <person name="Kale V."/>
            <person name="Holt S."/>
            <person name="Cochrane G."/>
            <person name="Meng A."/>
            <person name="Brown T."/>
            <person name="Cohen L."/>
        </authorList>
    </citation>
    <scope>NUCLEOTIDE SEQUENCE</scope>
    <source>
        <strain evidence="4">CCMP3105</strain>
    </source>
</reference>
<feature type="region of interest" description="Disordered" evidence="2">
    <location>
        <begin position="165"/>
        <end position="202"/>
    </location>
</feature>
<feature type="compositionally biased region" description="Low complexity" evidence="2">
    <location>
        <begin position="407"/>
        <end position="416"/>
    </location>
</feature>
<evidence type="ECO:0000256" key="1">
    <source>
        <dbReference type="PROSITE-ProRule" id="PRU01357"/>
    </source>
</evidence>
<dbReference type="GO" id="GO:0008270">
    <property type="term" value="F:zinc ion binding"/>
    <property type="evidence" value="ECO:0007669"/>
    <property type="project" value="UniProtKB-KW"/>
</dbReference>
<organism evidence="4">
    <name type="scientific">Alexandrium monilatum</name>
    <dbReference type="NCBI Taxonomy" id="311494"/>
    <lineage>
        <taxon>Eukaryota</taxon>
        <taxon>Sar</taxon>
        <taxon>Alveolata</taxon>
        <taxon>Dinophyceae</taxon>
        <taxon>Gonyaulacales</taxon>
        <taxon>Pyrocystaceae</taxon>
        <taxon>Alexandrium</taxon>
    </lineage>
</organism>
<name>A0A7S4RGZ8_9DINO</name>